<dbReference type="InterPro" id="IPR029016">
    <property type="entry name" value="GAF-like_dom_sf"/>
</dbReference>
<dbReference type="AlphaFoldDB" id="V5EVN7"/>
<accession>V5EVN7</accession>
<name>V5EVN7_KALBG</name>
<dbReference type="HOGENOM" id="CLU_077738_1_0_1"/>
<dbReference type="InterPro" id="IPR051330">
    <property type="entry name" value="Phosphatase_reg/MetRdx"/>
</dbReference>
<dbReference type="SUPFAM" id="SSF55781">
    <property type="entry name" value="GAF domain-like"/>
    <property type="match status" value="2"/>
</dbReference>
<dbReference type="RefSeq" id="XP_016292332.1">
    <property type="nucleotide sequence ID" value="XM_016436301.1"/>
</dbReference>
<evidence type="ECO:0000256" key="1">
    <source>
        <dbReference type="SAM" id="MobiDB-lite"/>
    </source>
</evidence>
<protein>
    <recommendedName>
        <fullName evidence="4">GAF domain-containing protein</fullName>
    </recommendedName>
</protein>
<dbReference type="EMBL" id="KI545863">
    <property type="protein sequence ID" value="EST07343.1"/>
    <property type="molecule type" value="Genomic_DNA"/>
</dbReference>
<dbReference type="Gene3D" id="3.30.450.40">
    <property type="match status" value="2"/>
</dbReference>
<dbReference type="OMA" id="GRRVNWA"/>
<sequence>MVHADAAALPSYVVSKTDFYDHLESSLSGLVDPGTDWISSLSNAASLIFNSMNRYPVWAEKRVNWAGFYLLSPLLPSELVSRKHRKHPTLLLGPFNGLPACQLIYSVPGKGVCADASALLPPRVVRVADTEAYPGHIACDSLSRSEIVVPLVIKRERLARIHQEALEEQSPSGKQAASAADGKDRSWAGRGDGDDIIIGVLDIDCESLDGFDEEDEKRLQKIANLIVERSAW</sequence>
<dbReference type="OrthoDB" id="15735at2759"/>
<dbReference type="GO" id="GO:0005829">
    <property type="term" value="C:cytosol"/>
    <property type="evidence" value="ECO:0007669"/>
    <property type="project" value="TreeGrafter"/>
</dbReference>
<evidence type="ECO:0008006" key="4">
    <source>
        <dbReference type="Google" id="ProtNLM"/>
    </source>
</evidence>
<dbReference type="Proteomes" id="UP000019377">
    <property type="component" value="Unassembled WGS sequence"/>
</dbReference>
<dbReference type="eggNOG" id="ENOG502RXXR">
    <property type="taxonomic scope" value="Eukaryota"/>
</dbReference>
<dbReference type="GeneID" id="27418938"/>
<dbReference type="PANTHER" id="PTHR21021:SF15">
    <property type="entry name" value="FREE METHIONINE-R-SULFOXIDE REDUCTASE"/>
    <property type="match status" value="1"/>
</dbReference>
<organism evidence="2 3">
    <name type="scientific">Kalmanozyma brasiliensis (strain GHG001)</name>
    <name type="common">Yeast</name>
    <name type="synonym">Pseudozyma brasiliensis</name>
    <dbReference type="NCBI Taxonomy" id="1365824"/>
    <lineage>
        <taxon>Eukaryota</taxon>
        <taxon>Fungi</taxon>
        <taxon>Dikarya</taxon>
        <taxon>Basidiomycota</taxon>
        <taxon>Ustilaginomycotina</taxon>
        <taxon>Ustilaginomycetes</taxon>
        <taxon>Ustilaginales</taxon>
        <taxon>Ustilaginaceae</taxon>
        <taxon>Kalmanozyma</taxon>
    </lineage>
</organism>
<dbReference type="PANTHER" id="PTHR21021">
    <property type="entry name" value="GAF/PUTATIVE CYTOSKELETAL PROTEIN"/>
    <property type="match status" value="1"/>
</dbReference>
<evidence type="ECO:0000313" key="3">
    <source>
        <dbReference type="Proteomes" id="UP000019377"/>
    </source>
</evidence>
<evidence type="ECO:0000313" key="2">
    <source>
        <dbReference type="EMBL" id="EST07343.1"/>
    </source>
</evidence>
<keyword evidence="3" id="KW-1185">Reference proteome</keyword>
<feature type="region of interest" description="Disordered" evidence="1">
    <location>
        <begin position="165"/>
        <end position="188"/>
    </location>
</feature>
<dbReference type="GO" id="GO:0033745">
    <property type="term" value="F:L-methionine-(R)-S-oxide reductase activity"/>
    <property type="evidence" value="ECO:0007669"/>
    <property type="project" value="TreeGrafter"/>
</dbReference>
<proteinExistence type="predicted"/>
<reference evidence="3" key="1">
    <citation type="journal article" date="2013" name="Genome Announc.">
        <title>Draft genome sequence of Pseudozyma brasiliensis sp. nov. strain GHG001, a high producer of endo-1,4-xylanase isolated from an insect pest of sugarcane.</title>
        <authorList>
            <person name="Oliveira J.V.D.C."/>
            <person name="dos Santos R.A.C."/>
            <person name="Borges T.A."/>
            <person name="Riano-Pachon D.M."/>
            <person name="Goldman G.H."/>
        </authorList>
    </citation>
    <scope>NUCLEOTIDE SEQUENCE [LARGE SCALE GENOMIC DNA]</scope>
    <source>
        <strain evidence="3">GHG001</strain>
    </source>
</reference>
<gene>
    <name evidence="2" type="ORF">PSEUBRA_SCAF20g03122</name>
</gene>